<evidence type="ECO:0008006" key="5">
    <source>
        <dbReference type="Google" id="ProtNLM"/>
    </source>
</evidence>
<comment type="caution">
    <text evidence="3">The sequence shown here is derived from an EMBL/GenBank/DDBJ whole genome shotgun (WGS) entry which is preliminary data.</text>
</comment>
<accession>A0A1F6D254</accession>
<sequence length="709" mass="80455">MKWSVLSPQGPFRSVAEAARGEGEVDWTAPEGPAHEACTLSFAAAEAAEFLSRVSGVQVETGAVEDVSPEAPFIAVLTPTALEAADGWVSERFGRVRPPEAEQSFAIRTIREGEASGYLVLGRDRAGALYGTYELLRRLGFRWLGPDDHDTHVPGALPRPLPDLDLSQSPSFITRGFHGGEDRGSEAFLLWMARNKLNLWFAAQSNKPFCRKLCLKFLTGGHSIYHRYAPPEKYFADHPEWYCLKDGERRGEIERGFGYNVCFSNAEVRRQLAENMVEDLISGENRWTDIMQVWPLDNGVWCECEGCRRLGNPTDQILLLAHDCRQAILRARREGRLGRDVRVNIPAYHETLPIPTKELPPGFDHAGTLVIFFTIERCYSHPIDDPACTEINAGLARFLKDWRENPDCPFRGEMFIGEYYNVSSFASLAIPFARTMAVDIPFYHAVGARHLNYMHVTTAHWGTLSLTNAQFAAQLWDHRLDCRAFFEDYLDHRYRGHSEAMGRFYDLLEQAMRNSKPLKHYAGLEKPRHCLFPILRQKGSSGSPLTIFTSEHLPYAPTHRLKNDGPSLLETLRILDEAERVLDQVFLEVTDATVARRLADDVRRFRYTRSMVQFLYRLIRVRLLENQDDPARAGLEARALRDVGEALRREDLVMRFQQGDRPHNRYENGLTATWFARAYAEVMADYGLETPDTPGGRLPEGGGKDTHLP</sequence>
<gene>
    <name evidence="3" type="ORF">A3F84_29680</name>
</gene>
<evidence type="ECO:0000313" key="4">
    <source>
        <dbReference type="Proteomes" id="UP000178606"/>
    </source>
</evidence>
<feature type="region of interest" description="Disordered" evidence="2">
    <location>
        <begin position="690"/>
        <end position="709"/>
    </location>
</feature>
<dbReference type="Proteomes" id="UP000178606">
    <property type="component" value="Unassembled WGS sequence"/>
</dbReference>
<dbReference type="AlphaFoldDB" id="A0A1F6D254"/>
<dbReference type="GO" id="GO:0005975">
    <property type="term" value="P:carbohydrate metabolic process"/>
    <property type="evidence" value="ECO:0007669"/>
    <property type="project" value="UniProtKB-ARBA"/>
</dbReference>
<dbReference type="InterPro" id="IPR029018">
    <property type="entry name" value="Hex-like_dom2"/>
</dbReference>
<proteinExistence type="predicted"/>
<organism evidence="3 4">
    <name type="scientific">Handelsmanbacteria sp. (strain RIFCSPLOWO2_12_FULL_64_10)</name>
    <dbReference type="NCBI Taxonomy" id="1817868"/>
    <lineage>
        <taxon>Bacteria</taxon>
        <taxon>Candidatus Handelsmaniibacteriota</taxon>
    </lineage>
</organism>
<dbReference type="Gene3D" id="3.30.379.10">
    <property type="entry name" value="Chitobiase/beta-hexosaminidase domain 2-like"/>
    <property type="match status" value="1"/>
</dbReference>
<reference evidence="3 4" key="1">
    <citation type="journal article" date="2016" name="Nat. Commun.">
        <title>Thousands of microbial genomes shed light on interconnected biogeochemical processes in an aquifer system.</title>
        <authorList>
            <person name="Anantharaman K."/>
            <person name="Brown C.T."/>
            <person name="Hug L.A."/>
            <person name="Sharon I."/>
            <person name="Castelle C.J."/>
            <person name="Probst A.J."/>
            <person name="Thomas B.C."/>
            <person name="Singh A."/>
            <person name="Wilkins M.J."/>
            <person name="Karaoz U."/>
            <person name="Brodie E.L."/>
            <person name="Williams K.H."/>
            <person name="Hubbard S.S."/>
            <person name="Banfield J.F."/>
        </authorList>
    </citation>
    <scope>NUCLEOTIDE SEQUENCE [LARGE SCALE GENOMIC DNA]</scope>
    <source>
        <strain evidence="4">RIFCSPLOWO2_12_FULL_64_10</strain>
    </source>
</reference>
<name>A0A1F6D254_HANXR</name>
<dbReference type="EMBL" id="MFKF01000074">
    <property type="protein sequence ID" value="OGG55508.1"/>
    <property type="molecule type" value="Genomic_DNA"/>
</dbReference>
<dbReference type="SUPFAM" id="SSF55545">
    <property type="entry name" value="beta-N-acetylhexosaminidase-like domain"/>
    <property type="match status" value="1"/>
</dbReference>
<protein>
    <recommendedName>
        <fullName evidence="5">Alpha glucuronidase N-terminal domain-containing protein</fullName>
    </recommendedName>
</protein>
<evidence type="ECO:0000256" key="2">
    <source>
        <dbReference type="SAM" id="MobiDB-lite"/>
    </source>
</evidence>
<dbReference type="GO" id="GO:0016787">
    <property type="term" value="F:hydrolase activity"/>
    <property type="evidence" value="ECO:0007669"/>
    <property type="project" value="UniProtKB-KW"/>
</dbReference>
<dbReference type="PANTHER" id="PTHR47406:SF2">
    <property type="entry name" value="ALPHA GLUCURONIDASE N-TERMINAL DOMAIN-CONTAINING PROTEIN"/>
    <property type="match status" value="1"/>
</dbReference>
<keyword evidence="1" id="KW-0378">Hydrolase</keyword>
<evidence type="ECO:0000313" key="3">
    <source>
        <dbReference type="EMBL" id="OGG55508.1"/>
    </source>
</evidence>
<evidence type="ECO:0000256" key="1">
    <source>
        <dbReference type="ARBA" id="ARBA00022801"/>
    </source>
</evidence>
<dbReference type="Pfam" id="PF16126">
    <property type="entry name" value="DUF4838"/>
    <property type="match status" value="1"/>
</dbReference>
<dbReference type="InterPro" id="IPR032287">
    <property type="entry name" value="DUF4838"/>
</dbReference>
<dbReference type="PANTHER" id="PTHR47406">
    <property type="entry name" value="COAGULATION FACTOR 5/8 TYPE, C-TERMINAL"/>
    <property type="match status" value="1"/>
</dbReference>